<keyword evidence="3" id="KW-0812">Transmembrane</keyword>
<evidence type="ECO:0000256" key="7">
    <source>
        <dbReference type="ARBA" id="ARBA00023180"/>
    </source>
</evidence>
<evidence type="ECO:0000313" key="8">
    <source>
        <dbReference type="EMBL" id="OIQ66786.1"/>
    </source>
</evidence>
<dbReference type="GO" id="GO:0008146">
    <property type="term" value="F:sulfotransferase activity"/>
    <property type="evidence" value="ECO:0007669"/>
    <property type="project" value="InterPro"/>
</dbReference>
<dbReference type="PANTHER" id="PTHR12137:SF54">
    <property type="entry name" value="CARBOHYDRATE SULFOTRANSFERASE"/>
    <property type="match status" value="1"/>
</dbReference>
<dbReference type="SUPFAM" id="SSF52540">
    <property type="entry name" value="P-loop containing nucleoside triphosphate hydrolases"/>
    <property type="match status" value="1"/>
</dbReference>
<name>A0A1J5P6E9_9ZZZZ</name>
<gene>
    <name evidence="8" type="ORF">GALL_516420</name>
</gene>
<protein>
    <submittedName>
        <fullName evidence="8">Sulfotransferase family protein</fullName>
    </submittedName>
</protein>
<dbReference type="Gene3D" id="3.40.50.300">
    <property type="entry name" value="P-loop containing nucleotide triphosphate hydrolases"/>
    <property type="match status" value="1"/>
</dbReference>
<evidence type="ECO:0000256" key="2">
    <source>
        <dbReference type="ARBA" id="ARBA00022679"/>
    </source>
</evidence>
<dbReference type="InterPro" id="IPR027417">
    <property type="entry name" value="P-loop_NTPase"/>
</dbReference>
<dbReference type="EMBL" id="MLJW01006363">
    <property type="protein sequence ID" value="OIQ66786.1"/>
    <property type="molecule type" value="Genomic_DNA"/>
</dbReference>
<evidence type="ECO:0000256" key="4">
    <source>
        <dbReference type="ARBA" id="ARBA00022989"/>
    </source>
</evidence>
<evidence type="ECO:0000256" key="1">
    <source>
        <dbReference type="ARBA" id="ARBA00004323"/>
    </source>
</evidence>
<evidence type="ECO:0000256" key="5">
    <source>
        <dbReference type="ARBA" id="ARBA00023034"/>
    </source>
</evidence>
<keyword evidence="4" id="KW-1133">Transmembrane helix</keyword>
<comment type="caution">
    <text evidence="8">The sequence shown here is derived from an EMBL/GenBank/DDBJ whole genome shotgun (WGS) entry which is preliminary data.</text>
</comment>
<dbReference type="GO" id="GO:0016051">
    <property type="term" value="P:carbohydrate biosynthetic process"/>
    <property type="evidence" value="ECO:0007669"/>
    <property type="project" value="InterPro"/>
</dbReference>
<reference evidence="8" key="1">
    <citation type="submission" date="2016-10" db="EMBL/GenBank/DDBJ databases">
        <title>Sequence of Gallionella enrichment culture.</title>
        <authorList>
            <person name="Poehlein A."/>
            <person name="Muehling M."/>
            <person name="Daniel R."/>
        </authorList>
    </citation>
    <scope>NUCLEOTIDE SEQUENCE</scope>
</reference>
<dbReference type="PANTHER" id="PTHR12137">
    <property type="entry name" value="CARBOHYDRATE SULFOTRANSFERASE"/>
    <property type="match status" value="1"/>
</dbReference>
<dbReference type="InterPro" id="IPR005331">
    <property type="entry name" value="Sulfotransferase"/>
</dbReference>
<organism evidence="8">
    <name type="scientific">mine drainage metagenome</name>
    <dbReference type="NCBI Taxonomy" id="410659"/>
    <lineage>
        <taxon>unclassified sequences</taxon>
        <taxon>metagenomes</taxon>
        <taxon>ecological metagenomes</taxon>
    </lineage>
</organism>
<keyword evidence="6" id="KW-0472">Membrane</keyword>
<evidence type="ECO:0000256" key="6">
    <source>
        <dbReference type="ARBA" id="ARBA00023136"/>
    </source>
</evidence>
<proteinExistence type="predicted"/>
<keyword evidence="7" id="KW-0325">Glycoprotein</keyword>
<dbReference type="InterPro" id="IPR018011">
    <property type="entry name" value="Carb_sulfotrans_8-10"/>
</dbReference>
<evidence type="ECO:0000256" key="3">
    <source>
        <dbReference type="ARBA" id="ARBA00022692"/>
    </source>
</evidence>
<dbReference type="GO" id="GO:0000139">
    <property type="term" value="C:Golgi membrane"/>
    <property type="evidence" value="ECO:0007669"/>
    <property type="project" value="UniProtKB-SubCell"/>
</dbReference>
<keyword evidence="5" id="KW-0333">Golgi apparatus</keyword>
<dbReference type="Pfam" id="PF03567">
    <property type="entry name" value="Sulfotransfer_2"/>
    <property type="match status" value="1"/>
</dbReference>
<accession>A0A1J5P6E9</accession>
<comment type="subcellular location">
    <subcellularLocation>
        <location evidence="1">Golgi apparatus membrane</location>
        <topology evidence="1">Single-pass type II membrane protein</topology>
    </subcellularLocation>
</comment>
<keyword evidence="2 8" id="KW-0808">Transferase</keyword>
<dbReference type="AlphaFoldDB" id="A0A1J5P6E9"/>
<sequence>MKRRSVESVSFVGLIKYKSIFIHIPKTAGISFNAALFGDYGASHMPLRRYQVIFSKKEFRDFFKTTIVRNPWSRLYSAYNFLKKGGINTYDKIFSEENIKPYRDFEAFVTDWLSEENIERGIHFQPQYKFICDHKGRILTDYIGYFENIEDDFNFIKHRLGINAELKKLNVVNDINDYRSHYTEAMKEKVARVYEKDIELFKYDF</sequence>